<dbReference type="PANTHER" id="PTHR44140:SF2">
    <property type="entry name" value="LD25575P"/>
    <property type="match status" value="1"/>
</dbReference>
<accession>A0ABQ9F167</accession>
<keyword evidence="1" id="KW-0732">Signal</keyword>
<dbReference type="InterPro" id="IPR051727">
    <property type="entry name" value="DnaJ_C3_Co-chaperones"/>
</dbReference>
<reference evidence="2 3" key="1">
    <citation type="submission" date="2022-12" db="EMBL/GenBank/DDBJ databases">
        <title>Chromosome-level genome of Tegillarca granosa.</title>
        <authorList>
            <person name="Kim J."/>
        </authorList>
    </citation>
    <scope>NUCLEOTIDE SEQUENCE [LARGE SCALE GENOMIC DNA]</scope>
    <source>
        <strain evidence="2">Teg-2019</strain>
        <tissue evidence="2">Adductor muscle</tissue>
    </source>
</reference>
<keyword evidence="3" id="KW-1185">Reference proteome</keyword>
<dbReference type="PANTHER" id="PTHR44140">
    <property type="entry name" value="LD25575P"/>
    <property type="match status" value="1"/>
</dbReference>
<evidence type="ECO:0000313" key="3">
    <source>
        <dbReference type="Proteomes" id="UP001217089"/>
    </source>
</evidence>
<dbReference type="Proteomes" id="UP001217089">
    <property type="component" value="Unassembled WGS sequence"/>
</dbReference>
<dbReference type="Gene3D" id="1.25.40.10">
    <property type="entry name" value="Tetratricopeptide repeat domain"/>
    <property type="match status" value="2"/>
</dbReference>
<protein>
    <submittedName>
        <fullName evidence="2">Uncharacterized protein</fullName>
    </submittedName>
</protein>
<organism evidence="2 3">
    <name type="scientific">Tegillarca granosa</name>
    <name type="common">Malaysian cockle</name>
    <name type="synonym">Anadara granosa</name>
    <dbReference type="NCBI Taxonomy" id="220873"/>
    <lineage>
        <taxon>Eukaryota</taxon>
        <taxon>Metazoa</taxon>
        <taxon>Spiralia</taxon>
        <taxon>Lophotrochozoa</taxon>
        <taxon>Mollusca</taxon>
        <taxon>Bivalvia</taxon>
        <taxon>Autobranchia</taxon>
        <taxon>Pteriomorphia</taxon>
        <taxon>Arcoida</taxon>
        <taxon>Arcoidea</taxon>
        <taxon>Arcidae</taxon>
        <taxon>Tegillarca</taxon>
    </lineage>
</organism>
<sequence>MFEIRINGITYLMKSLLLFMLSLDIYFDVWADGAGSQEVEQHLEMGNKLLAAGQLADALSHYHAAVVIVLLQMEILARMQRANVLLKQGKLQEAEEDYSEVICPWDPEFREIRAECYIAQGEFFKAIGDIRPTTKLRNDNTKGFYKLSLLHYDIGDADESLK</sequence>
<comment type="caution">
    <text evidence="2">The sequence shown here is derived from an EMBL/GenBank/DDBJ whole genome shotgun (WGS) entry which is preliminary data.</text>
</comment>
<gene>
    <name evidence="2" type="ORF">KUTeg_012171</name>
</gene>
<evidence type="ECO:0000313" key="2">
    <source>
        <dbReference type="EMBL" id="KAJ8310306.1"/>
    </source>
</evidence>
<dbReference type="SUPFAM" id="SSF48452">
    <property type="entry name" value="TPR-like"/>
    <property type="match status" value="1"/>
</dbReference>
<dbReference type="EMBL" id="JARBDR010000640">
    <property type="protein sequence ID" value="KAJ8310306.1"/>
    <property type="molecule type" value="Genomic_DNA"/>
</dbReference>
<evidence type="ECO:0000256" key="1">
    <source>
        <dbReference type="SAM" id="SignalP"/>
    </source>
</evidence>
<proteinExistence type="predicted"/>
<dbReference type="InterPro" id="IPR011990">
    <property type="entry name" value="TPR-like_helical_dom_sf"/>
</dbReference>
<feature type="signal peptide" evidence="1">
    <location>
        <begin position="1"/>
        <end position="31"/>
    </location>
</feature>
<name>A0ABQ9F167_TEGGR</name>
<feature type="chain" id="PRO_5047520681" evidence="1">
    <location>
        <begin position="32"/>
        <end position="162"/>
    </location>
</feature>